<feature type="region of interest" description="Disordered" evidence="1">
    <location>
        <begin position="70"/>
        <end position="136"/>
    </location>
</feature>
<sequence length="136" mass="14882">MQRRAAGPVRNEGNRAREHRPGRPRLRARAPGARGQVCGREEARVPPAVPLRLEVRREACSCSRACEDPWGPGYAAPRPRARGAGRGRGRGVRLGFESSGPGGRSGREGRGPNLGRLSWGARPKPRRRGREAWQVP</sequence>
<organism evidence="2 3">
    <name type="scientific">Eschrichtius robustus</name>
    <name type="common">California gray whale</name>
    <name type="synonym">Eschrichtius gibbosus</name>
    <dbReference type="NCBI Taxonomy" id="9764"/>
    <lineage>
        <taxon>Eukaryota</taxon>
        <taxon>Metazoa</taxon>
        <taxon>Chordata</taxon>
        <taxon>Craniata</taxon>
        <taxon>Vertebrata</taxon>
        <taxon>Euteleostomi</taxon>
        <taxon>Mammalia</taxon>
        <taxon>Eutheria</taxon>
        <taxon>Laurasiatheria</taxon>
        <taxon>Artiodactyla</taxon>
        <taxon>Whippomorpha</taxon>
        <taxon>Cetacea</taxon>
        <taxon>Mysticeti</taxon>
        <taxon>Eschrichtiidae</taxon>
        <taxon>Eschrichtius</taxon>
    </lineage>
</organism>
<feature type="compositionally biased region" description="Basic residues" evidence="1">
    <location>
        <begin position="79"/>
        <end position="91"/>
    </location>
</feature>
<feature type="region of interest" description="Disordered" evidence="1">
    <location>
        <begin position="1"/>
        <end position="39"/>
    </location>
</feature>
<name>A0AB34H569_ESCRO</name>
<dbReference type="EMBL" id="JAIQCJ010001811">
    <property type="protein sequence ID" value="KAJ8787398.1"/>
    <property type="molecule type" value="Genomic_DNA"/>
</dbReference>
<dbReference type="Proteomes" id="UP001159641">
    <property type="component" value="Unassembled WGS sequence"/>
</dbReference>
<gene>
    <name evidence="2" type="ORF">J1605_023058</name>
</gene>
<dbReference type="AlphaFoldDB" id="A0AB34H569"/>
<protein>
    <submittedName>
        <fullName evidence="2">Uncharacterized protein</fullName>
    </submittedName>
</protein>
<evidence type="ECO:0000256" key="1">
    <source>
        <dbReference type="SAM" id="MobiDB-lite"/>
    </source>
</evidence>
<evidence type="ECO:0000313" key="3">
    <source>
        <dbReference type="Proteomes" id="UP001159641"/>
    </source>
</evidence>
<proteinExistence type="predicted"/>
<accession>A0AB34H569</accession>
<feature type="compositionally biased region" description="Basic and acidic residues" evidence="1">
    <location>
        <begin position="12"/>
        <end position="21"/>
    </location>
</feature>
<comment type="caution">
    <text evidence="2">The sequence shown here is derived from an EMBL/GenBank/DDBJ whole genome shotgun (WGS) entry which is preliminary data.</text>
</comment>
<keyword evidence="3" id="KW-1185">Reference proteome</keyword>
<evidence type="ECO:0000313" key="2">
    <source>
        <dbReference type="EMBL" id="KAJ8787398.1"/>
    </source>
</evidence>
<reference evidence="2 3" key="1">
    <citation type="submission" date="2022-11" db="EMBL/GenBank/DDBJ databases">
        <title>Whole genome sequence of Eschrichtius robustus ER-17-0199.</title>
        <authorList>
            <person name="Bruniche-Olsen A."/>
            <person name="Black A.N."/>
            <person name="Fields C.J."/>
            <person name="Walden K."/>
            <person name="Dewoody J.A."/>
        </authorList>
    </citation>
    <scope>NUCLEOTIDE SEQUENCE [LARGE SCALE GENOMIC DNA]</scope>
    <source>
        <strain evidence="2">ER-17-0199</strain>
        <tissue evidence="2">Blubber</tissue>
    </source>
</reference>